<dbReference type="InterPro" id="IPR011576">
    <property type="entry name" value="Pyridox_Oxase_N"/>
</dbReference>
<dbReference type="Proteomes" id="UP000419138">
    <property type="component" value="Unassembled WGS sequence"/>
</dbReference>
<dbReference type="PANTHER" id="PTHR35176:SF4">
    <property type="entry name" value="PYRIDOXAMINE 5'-PHOSPHATE OXIDASE-RELATED FMN-BINDING"/>
    <property type="match status" value="1"/>
</dbReference>
<dbReference type="Gene3D" id="2.30.110.10">
    <property type="entry name" value="Electron Transport, Fmn-binding Protein, Chain A"/>
    <property type="match status" value="1"/>
</dbReference>
<dbReference type="OrthoDB" id="3627463at2"/>
<accession>A0A646KCL1</accession>
<dbReference type="GO" id="GO:0016627">
    <property type="term" value="F:oxidoreductase activity, acting on the CH-CH group of donors"/>
    <property type="evidence" value="ECO:0007669"/>
    <property type="project" value="TreeGrafter"/>
</dbReference>
<dbReference type="SUPFAM" id="SSF50475">
    <property type="entry name" value="FMN-binding split barrel"/>
    <property type="match status" value="1"/>
</dbReference>
<gene>
    <name evidence="3" type="ORF">FF041_06440</name>
</gene>
<dbReference type="EMBL" id="VCLA01000049">
    <property type="protein sequence ID" value="MQS99869.1"/>
    <property type="molecule type" value="Genomic_DNA"/>
</dbReference>
<dbReference type="RefSeq" id="WP_153521398.1">
    <property type="nucleotide sequence ID" value="NZ_JBEPDZ010000021.1"/>
</dbReference>
<keyword evidence="1" id="KW-0560">Oxidoreductase</keyword>
<evidence type="ECO:0000313" key="4">
    <source>
        <dbReference type="Proteomes" id="UP000419138"/>
    </source>
</evidence>
<proteinExistence type="predicted"/>
<dbReference type="InterPro" id="IPR012349">
    <property type="entry name" value="Split_barrel_FMN-bd"/>
</dbReference>
<evidence type="ECO:0000256" key="1">
    <source>
        <dbReference type="ARBA" id="ARBA00023002"/>
    </source>
</evidence>
<dbReference type="AlphaFoldDB" id="A0A646KCL1"/>
<evidence type="ECO:0000313" key="3">
    <source>
        <dbReference type="EMBL" id="MQS99869.1"/>
    </source>
</evidence>
<sequence>MTDHHRAPARTAEQRKRDVLARLANDHDAWVATASPDGQPCLVPLSFVWDRGALLISTRRTNPTARNVTPRGSVVITLGHTRDVVLIDGTAEVIEGAALAAESADAFTAKLDGWDPRASPAWIYLRVTPRTVRAWREENELAGRELMHDGEWLV</sequence>
<dbReference type="GO" id="GO:0005829">
    <property type="term" value="C:cytosol"/>
    <property type="evidence" value="ECO:0007669"/>
    <property type="project" value="TreeGrafter"/>
</dbReference>
<protein>
    <submittedName>
        <fullName evidence="3">Pyridoxamine 5'-phosphate oxidase</fullName>
    </submittedName>
</protein>
<name>A0A646KCL1_STRJU</name>
<dbReference type="PANTHER" id="PTHR35176">
    <property type="entry name" value="HEME OXYGENASE HI_0854-RELATED"/>
    <property type="match status" value="1"/>
</dbReference>
<evidence type="ECO:0000259" key="2">
    <source>
        <dbReference type="Pfam" id="PF01243"/>
    </source>
</evidence>
<reference evidence="3 4" key="1">
    <citation type="submission" date="2019-05" db="EMBL/GenBank/DDBJ databases">
        <title>Comparative genomics and metabolomics analyses of clavulanic acid producing Streptomyces species provides insight into specialized metabolism and evolution of beta-lactam biosynthetic gene clusters.</title>
        <authorList>
            <person name="Moore M.A."/>
            <person name="Cruz-Morales P."/>
            <person name="Barona Gomez F."/>
            <person name="Kapil T."/>
        </authorList>
    </citation>
    <scope>NUCLEOTIDE SEQUENCE [LARGE SCALE GENOMIC DNA]</scope>
    <source>
        <strain evidence="3 4">NRRL 5741</strain>
    </source>
</reference>
<feature type="domain" description="Pyridoxamine 5'-phosphate oxidase N-terminal" evidence="2">
    <location>
        <begin position="23"/>
        <end position="135"/>
    </location>
</feature>
<dbReference type="Pfam" id="PF01243">
    <property type="entry name" value="PNPOx_N"/>
    <property type="match status" value="1"/>
</dbReference>
<comment type="caution">
    <text evidence="3">The sequence shown here is derived from an EMBL/GenBank/DDBJ whole genome shotgun (WGS) entry which is preliminary data.</text>
</comment>
<dbReference type="InterPro" id="IPR052019">
    <property type="entry name" value="F420H2_bilvrd_red/Heme_oxyg"/>
</dbReference>
<organism evidence="3 4">
    <name type="scientific">Streptomyces jumonjinensis</name>
    <dbReference type="NCBI Taxonomy" id="1945"/>
    <lineage>
        <taxon>Bacteria</taxon>
        <taxon>Bacillati</taxon>
        <taxon>Actinomycetota</taxon>
        <taxon>Actinomycetes</taxon>
        <taxon>Kitasatosporales</taxon>
        <taxon>Streptomycetaceae</taxon>
        <taxon>Streptomyces</taxon>
    </lineage>
</organism>
<keyword evidence="4" id="KW-1185">Reference proteome</keyword>
<dbReference type="GO" id="GO:0070967">
    <property type="term" value="F:coenzyme F420 binding"/>
    <property type="evidence" value="ECO:0007669"/>
    <property type="project" value="TreeGrafter"/>
</dbReference>